<evidence type="ECO:0000256" key="4">
    <source>
        <dbReference type="ARBA" id="ARBA00022737"/>
    </source>
</evidence>
<dbReference type="SUPFAM" id="SSF52058">
    <property type="entry name" value="L domain-like"/>
    <property type="match status" value="1"/>
</dbReference>
<keyword evidence="8" id="KW-0206">Cytoskeleton</keyword>
<evidence type="ECO:0000313" key="12">
    <source>
        <dbReference type="EMBL" id="CAL1588412.1"/>
    </source>
</evidence>
<evidence type="ECO:0000256" key="5">
    <source>
        <dbReference type="ARBA" id="ARBA00022846"/>
    </source>
</evidence>
<evidence type="ECO:0000256" key="9">
    <source>
        <dbReference type="ARBA" id="ARBA00023273"/>
    </source>
</evidence>
<dbReference type="InterPro" id="IPR001611">
    <property type="entry name" value="Leu-rich_rpt"/>
</dbReference>
<accession>A0AAV2KK02</accession>
<keyword evidence="4" id="KW-0677">Repeat</keyword>
<evidence type="ECO:0000256" key="10">
    <source>
        <dbReference type="ARBA" id="ARBA00038378"/>
    </source>
</evidence>
<dbReference type="GO" id="GO:0005929">
    <property type="term" value="C:cilium"/>
    <property type="evidence" value="ECO:0007669"/>
    <property type="project" value="TreeGrafter"/>
</dbReference>
<dbReference type="PANTHER" id="PTHR45973:SF12">
    <property type="entry name" value="DYNEIN REGULATORY COMPLEX SUBUNIT 3"/>
    <property type="match status" value="1"/>
</dbReference>
<evidence type="ECO:0000256" key="2">
    <source>
        <dbReference type="ARBA" id="ARBA00022490"/>
    </source>
</evidence>
<dbReference type="InterPro" id="IPR003591">
    <property type="entry name" value="Leu-rich_rpt_typical-subtyp"/>
</dbReference>
<keyword evidence="2" id="KW-0963">Cytoplasm</keyword>
<dbReference type="Gene3D" id="3.80.10.10">
    <property type="entry name" value="Ribonuclease Inhibitor"/>
    <property type="match status" value="1"/>
</dbReference>
<keyword evidence="13" id="KW-1185">Reference proteome</keyword>
<dbReference type="Pfam" id="PF14580">
    <property type="entry name" value="LRR_9"/>
    <property type="match status" value="1"/>
</dbReference>
<dbReference type="InterPro" id="IPR032675">
    <property type="entry name" value="LRR_dom_sf"/>
</dbReference>
<comment type="similarity">
    <text evidence="10">Belongs to the DRC3 family.</text>
</comment>
<sequence>MFGRGRKPWTADDIIQNVVAQRGKDSRRNVDQEVEFGEVKELDLGSRCFSRIERLWQFSSLTTLLLNNNGIQKIEGLSRLYNLRTLNLSFNAIMKIEGLENLKKLEELNLCNNNIAVLENMDSLEKLVLLNMSNNVLKELSQVLYLKILKHLYTLNFSGNPLSEEGNYELFIVAFFPNLTYLDYKYVNKEFKERASVEFHIKLQKLYDENVAKETKTEELKSQQEEQQLHLDAFVESLNGSFLFERMFKDDPLSDRLKSEKMTGLCVQLFETGLVEHERRRAEVDSFYRCHSDTIAHIIQKETEVLGEFEQYFKEMKKELATLQTVQGKDELNKLQKDLLTLEFKLISQIERMIKKLDAVLSEMLSNFCETAQEIYPFAKYYVSI</sequence>
<keyword evidence="3" id="KW-0433">Leucine-rich repeat</keyword>
<keyword evidence="9" id="KW-0966">Cell projection</keyword>
<reference evidence="12 13" key="1">
    <citation type="submission" date="2024-04" db="EMBL/GenBank/DDBJ databases">
        <authorList>
            <person name="Waldvogel A.-M."/>
            <person name="Schoenle A."/>
        </authorList>
    </citation>
    <scope>NUCLEOTIDE SEQUENCE [LARGE SCALE GENOMIC DNA]</scope>
</reference>
<dbReference type="SMART" id="SM00365">
    <property type="entry name" value="LRR_SD22"/>
    <property type="match status" value="3"/>
</dbReference>
<gene>
    <name evidence="12" type="ORF">KC01_LOCUS18213</name>
</gene>
<evidence type="ECO:0000313" key="13">
    <source>
        <dbReference type="Proteomes" id="UP001497482"/>
    </source>
</evidence>
<evidence type="ECO:0000256" key="11">
    <source>
        <dbReference type="ARBA" id="ARBA00040950"/>
    </source>
</evidence>
<dbReference type="PROSITE" id="PS51450">
    <property type="entry name" value="LRR"/>
    <property type="match status" value="3"/>
</dbReference>
<dbReference type="AlphaFoldDB" id="A0AAV2KK02"/>
<evidence type="ECO:0000256" key="7">
    <source>
        <dbReference type="ARBA" id="ARBA00023069"/>
    </source>
</evidence>
<evidence type="ECO:0000256" key="6">
    <source>
        <dbReference type="ARBA" id="ARBA00023054"/>
    </source>
</evidence>
<dbReference type="SMART" id="SM00369">
    <property type="entry name" value="LRR_TYP"/>
    <property type="match status" value="3"/>
</dbReference>
<keyword evidence="5" id="KW-0282">Flagellum</keyword>
<keyword evidence="7" id="KW-0969">Cilium</keyword>
<dbReference type="PANTHER" id="PTHR45973">
    <property type="entry name" value="PROTEIN PHOSPHATASE 1 REGULATORY SUBUNIT SDS22-RELATED"/>
    <property type="match status" value="1"/>
</dbReference>
<dbReference type="EMBL" id="OZ035840">
    <property type="protein sequence ID" value="CAL1588412.1"/>
    <property type="molecule type" value="Genomic_DNA"/>
</dbReference>
<evidence type="ECO:0000256" key="8">
    <source>
        <dbReference type="ARBA" id="ARBA00023212"/>
    </source>
</evidence>
<evidence type="ECO:0000256" key="1">
    <source>
        <dbReference type="ARBA" id="ARBA00004611"/>
    </source>
</evidence>
<name>A0AAV2KK02_KNICA</name>
<protein>
    <recommendedName>
        <fullName evidence="11">Dynein regulatory complex subunit 3</fullName>
    </recommendedName>
</protein>
<dbReference type="InterPro" id="IPR050576">
    <property type="entry name" value="Cilia_flagella_integrity"/>
</dbReference>
<proteinExistence type="inferred from homology"/>
<organism evidence="12 13">
    <name type="scientific">Knipowitschia caucasica</name>
    <name type="common">Caucasian dwarf goby</name>
    <name type="synonym">Pomatoschistus caucasicus</name>
    <dbReference type="NCBI Taxonomy" id="637954"/>
    <lineage>
        <taxon>Eukaryota</taxon>
        <taxon>Metazoa</taxon>
        <taxon>Chordata</taxon>
        <taxon>Craniata</taxon>
        <taxon>Vertebrata</taxon>
        <taxon>Euteleostomi</taxon>
        <taxon>Actinopterygii</taxon>
        <taxon>Neopterygii</taxon>
        <taxon>Teleostei</taxon>
        <taxon>Neoteleostei</taxon>
        <taxon>Acanthomorphata</taxon>
        <taxon>Gobiaria</taxon>
        <taxon>Gobiiformes</taxon>
        <taxon>Gobioidei</taxon>
        <taxon>Gobiidae</taxon>
        <taxon>Gobiinae</taxon>
        <taxon>Knipowitschia</taxon>
    </lineage>
</organism>
<evidence type="ECO:0000256" key="3">
    <source>
        <dbReference type="ARBA" id="ARBA00022614"/>
    </source>
</evidence>
<dbReference type="Proteomes" id="UP001497482">
    <property type="component" value="Chromosome 18"/>
</dbReference>
<keyword evidence="6" id="KW-0175">Coiled coil</keyword>
<comment type="subcellular location">
    <subcellularLocation>
        <location evidence="1">Cytoplasm</location>
        <location evidence="1">Cytoskeleton</location>
        <location evidence="1">Flagellum axoneme</location>
    </subcellularLocation>
</comment>